<keyword evidence="1 4" id="KW-0808">Transferase</keyword>
<dbReference type="CDD" id="cd04301">
    <property type="entry name" value="NAT_SF"/>
    <property type="match status" value="1"/>
</dbReference>
<protein>
    <submittedName>
        <fullName evidence="4">GNAT family N-acetyltransferase</fullName>
    </submittedName>
</protein>
<dbReference type="PANTHER" id="PTHR43877">
    <property type="entry name" value="AMINOALKYLPHOSPHONATE N-ACETYLTRANSFERASE-RELATED-RELATED"/>
    <property type="match status" value="1"/>
</dbReference>
<evidence type="ECO:0000256" key="2">
    <source>
        <dbReference type="ARBA" id="ARBA00023315"/>
    </source>
</evidence>
<organism evidence="4 5">
    <name type="scientific">Comamonas piscis</name>
    <dbReference type="NCBI Taxonomy" id="1562974"/>
    <lineage>
        <taxon>Bacteria</taxon>
        <taxon>Pseudomonadati</taxon>
        <taxon>Pseudomonadota</taxon>
        <taxon>Betaproteobacteria</taxon>
        <taxon>Burkholderiales</taxon>
        <taxon>Comamonadaceae</taxon>
        <taxon>Comamonas</taxon>
    </lineage>
</organism>
<feature type="domain" description="N-acetyltransferase" evidence="3">
    <location>
        <begin position="33"/>
        <end position="178"/>
    </location>
</feature>
<dbReference type="SUPFAM" id="SSF55729">
    <property type="entry name" value="Acyl-CoA N-acyltransferases (Nat)"/>
    <property type="match status" value="1"/>
</dbReference>
<dbReference type="PANTHER" id="PTHR43877:SF2">
    <property type="entry name" value="AMINOALKYLPHOSPHONATE N-ACETYLTRANSFERASE-RELATED"/>
    <property type="match status" value="1"/>
</dbReference>
<dbReference type="RefSeq" id="WP_182327970.1">
    <property type="nucleotide sequence ID" value="NZ_CP058554.1"/>
</dbReference>
<evidence type="ECO:0000313" key="5">
    <source>
        <dbReference type="Proteomes" id="UP000515240"/>
    </source>
</evidence>
<gene>
    <name evidence="4" type="ORF">HS961_11330</name>
</gene>
<dbReference type="Pfam" id="PF00583">
    <property type="entry name" value="Acetyltransf_1"/>
    <property type="match status" value="1"/>
</dbReference>
<proteinExistence type="predicted"/>
<name>A0A7G5EH99_9BURK</name>
<evidence type="ECO:0000256" key="1">
    <source>
        <dbReference type="ARBA" id="ARBA00022679"/>
    </source>
</evidence>
<sequence>MQSINQQTPAPTMAWCHDPAQSPAILALFMGQLSAHYISHGELQSPRAIAPGQWSPDLADHMARQIEATLAAPEANAMQRIATAHQGDALVGIAFISLDEEQRAPTPFATLDDLVVSPAARGQGLGQALFAWVCTQLQAEGVQRLFLESGIGNHGAHRLFERLGCQPLSVTMMKELGV</sequence>
<dbReference type="KEGG" id="cpis:HS961_11330"/>
<keyword evidence="2" id="KW-0012">Acyltransferase</keyword>
<dbReference type="Gene3D" id="3.40.630.30">
    <property type="match status" value="1"/>
</dbReference>
<dbReference type="InterPro" id="IPR050832">
    <property type="entry name" value="Bact_Acetyltransf"/>
</dbReference>
<dbReference type="InterPro" id="IPR016181">
    <property type="entry name" value="Acyl_CoA_acyltransferase"/>
</dbReference>
<evidence type="ECO:0000259" key="3">
    <source>
        <dbReference type="PROSITE" id="PS51186"/>
    </source>
</evidence>
<keyword evidence="5" id="KW-1185">Reference proteome</keyword>
<dbReference type="InterPro" id="IPR000182">
    <property type="entry name" value="GNAT_dom"/>
</dbReference>
<dbReference type="PROSITE" id="PS51186">
    <property type="entry name" value="GNAT"/>
    <property type="match status" value="1"/>
</dbReference>
<reference evidence="4 5" key="1">
    <citation type="journal article" date="2020" name="G3 (Bethesda)">
        <title>CeMbio - The Caenorhabditis elegans Microbiome Resource.</title>
        <authorList>
            <person name="Dirksen P."/>
            <person name="Assie A."/>
            <person name="Zimmermann J."/>
            <person name="Zhang F."/>
            <person name="Tietje A.M."/>
            <person name="Marsh S.A."/>
            <person name="Felix M.A."/>
            <person name="Shapira M."/>
            <person name="Kaleta C."/>
            <person name="Schulenburg H."/>
            <person name="Samuel B."/>
        </authorList>
    </citation>
    <scope>NUCLEOTIDE SEQUENCE [LARGE SCALE GENOMIC DNA]</scope>
    <source>
        <strain evidence="4 5">BIGb0172</strain>
    </source>
</reference>
<dbReference type="AlphaFoldDB" id="A0A7G5EH99"/>
<accession>A0A7G5EH99</accession>
<dbReference type="GO" id="GO:0016747">
    <property type="term" value="F:acyltransferase activity, transferring groups other than amino-acyl groups"/>
    <property type="evidence" value="ECO:0007669"/>
    <property type="project" value="InterPro"/>
</dbReference>
<evidence type="ECO:0000313" key="4">
    <source>
        <dbReference type="EMBL" id="QMV73374.1"/>
    </source>
</evidence>
<dbReference type="Proteomes" id="UP000515240">
    <property type="component" value="Chromosome"/>
</dbReference>
<dbReference type="EMBL" id="CP058554">
    <property type="protein sequence ID" value="QMV73374.1"/>
    <property type="molecule type" value="Genomic_DNA"/>
</dbReference>